<name>Q0F3E6_9PROT</name>
<comment type="caution">
    <text evidence="2">The sequence shown here is derived from an EMBL/GenBank/DDBJ whole genome shotgun (WGS) entry which is preliminary data.</text>
</comment>
<evidence type="ECO:0000313" key="3">
    <source>
        <dbReference type="Proteomes" id="UP000005297"/>
    </source>
</evidence>
<gene>
    <name evidence="2" type="ORF">SPV1_04223</name>
</gene>
<dbReference type="RefSeq" id="WP_009851141.1">
    <property type="nucleotide sequence ID" value="NZ_DS022295.1"/>
</dbReference>
<dbReference type="OrthoDB" id="8914001at2"/>
<keyword evidence="3" id="KW-1185">Reference proteome</keyword>
<dbReference type="InterPro" id="IPR013762">
    <property type="entry name" value="Integrase-like_cat_sf"/>
</dbReference>
<dbReference type="GO" id="GO:0006310">
    <property type="term" value="P:DNA recombination"/>
    <property type="evidence" value="ECO:0007669"/>
    <property type="project" value="UniProtKB-KW"/>
</dbReference>
<dbReference type="SUPFAM" id="SSF56349">
    <property type="entry name" value="DNA breaking-rejoining enzymes"/>
    <property type="match status" value="1"/>
</dbReference>
<dbReference type="InParanoid" id="Q0F3E6"/>
<sequence>MISLPKDLVEYLNNDNDQISLNVKPSWLINNFKDPIWWLKNANQTRLVNDKWRGAITIDWGMKLPQGRLTDMRWSKLLLHCQLIVIAHIECPQAATSNLKEVAKFQRTMLRISEYLIFNAPDQAELLGLSALSNHRVEMLLVDSLHGGICGTGSWCKRWDAFIQSIYSDLKTRGKVKHWASNLPSDERSKIDNWNREIISSDPKCLPGMPTPTTLSSEELIFARRWLKMENMLDRNGTVPLLTVADRIGVDRVRITKSKHLIYHLRPFEQCIDYRHQEQASNLCREKLSHRHKTIAQIATTHCSSSAQLNLYQGLSYLRRYVQYCDSLKDSQLHALNLERIPPELKGCGPKNRTPTLPVEVALFIYDHMIDWVLNLTIPLIDYYLEILGKVIKQQGNALRISKNMRAGCDALGIDMPDYWENAFSETPPPAELKRLGIWRVGPIFYEAINSPKKYRDAAGNSLLPSIIRNSGLTLIDAMLMNSAVIVAVTAAFSIRRIQELLNLHPSAVKITQGRNYLDFNLEKVGIDDTRSPACRPIPSFVGKALNKQNLLSRKLSDANKLRKHDPQIDKLLFIRPSNSAGTPLCYTFFRKYLDLYCDYIESPCDREGRRWYLQSHEPRRFGAMSFFHLCGMENSLPALTWFMGHGDISQTWHYIREELTGAEVTSIEVAMATSALLNQQVLGSVKGDKKLKDVLANHFGSDRLDLIDPNDLDQYLQYLHEEGVYTVTPHTIKTSNGEKHVIVINYSKEVTHA</sequence>
<dbReference type="Gene3D" id="1.10.443.10">
    <property type="entry name" value="Intergrase catalytic core"/>
    <property type="match status" value="1"/>
</dbReference>
<dbReference type="HOGENOM" id="CLU_419117_0_0_0"/>
<dbReference type="STRING" id="314344.AL013_04315"/>
<protein>
    <submittedName>
        <fullName evidence="2">Site-specific recombinase, phage integrase family domain protein</fullName>
    </submittedName>
</protein>
<dbReference type="InterPro" id="IPR011010">
    <property type="entry name" value="DNA_brk_join_enz"/>
</dbReference>
<accession>Q0F3E6</accession>
<evidence type="ECO:0000256" key="1">
    <source>
        <dbReference type="ARBA" id="ARBA00023172"/>
    </source>
</evidence>
<reference evidence="2 3" key="1">
    <citation type="submission" date="2006-09" db="EMBL/GenBank/DDBJ databases">
        <authorList>
            <person name="Emerson D."/>
            <person name="Ferriera S."/>
            <person name="Johnson J."/>
            <person name="Kravitz S."/>
            <person name="Halpern A."/>
            <person name="Remington K."/>
            <person name="Beeson K."/>
            <person name="Tran B."/>
            <person name="Rogers Y.-H."/>
            <person name="Friedman R."/>
            <person name="Venter J.C."/>
        </authorList>
    </citation>
    <scope>NUCLEOTIDE SEQUENCE [LARGE SCALE GENOMIC DNA]</scope>
    <source>
        <strain evidence="2 3">PV-1</strain>
    </source>
</reference>
<organism evidence="2 3">
    <name type="scientific">Mariprofundus ferrooxydans PV-1</name>
    <dbReference type="NCBI Taxonomy" id="314345"/>
    <lineage>
        <taxon>Bacteria</taxon>
        <taxon>Pseudomonadati</taxon>
        <taxon>Pseudomonadota</taxon>
        <taxon>Candidatius Mariprofundia</taxon>
        <taxon>Mariprofundales</taxon>
        <taxon>Mariprofundaceae</taxon>
        <taxon>Mariprofundus</taxon>
    </lineage>
</organism>
<dbReference type="AlphaFoldDB" id="Q0F3E6"/>
<keyword evidence="1" id="KW-0233">DNA recombination</keyword>
<proteinExistence type="predicted"/>
<dbReference type="eggNOG" id="COG0582">
    <property type="taxonomic scope" value="Bacteria"/>
</dbReference>
<dbReference type="EMBL" id="AATS01000001">
    <property type="protein sequence ID" value="EAU55995.1"/>
    <property type="molecule type" value="Genomic_DNA"/>
</dbReference>
<dbReference type="GO" id="GO:0015074">
    <property type="term" value="P:DNA integration"/>
    <property type="evidence" value="ECO:0007669"/>
    <property type="project" value="InterPro"/>
</dbReference>
<evidence type="ECO:0000313" key="2">
    <source>
        <dbReference type="EMBL" id="EAU55995.1"/>
    </source>
</evidence>
<dbReference type="Proteomes" id="UP000005297">
    <property type="component" value="Unassembled WGS sequence"/>
</dbReference>
<dbReference type="GO" id="GO:0003677">
    <property type="term" value="F:DNA binding"/>
    <property type="evidence" value="ECO:0007669"/>
    <property type="project" value="InterPro"/>
</dbReference>